<dbReference type="AlphaFoldDB" id="Q7UHR3"/>
<evidence type="ECO:0000313" key="2">
    <source>
        <dbReference type="EMBL" id="CAD77907.1"/>
    </source>
</evidence>
<organism evidence="2 3">
    <name type="scientific">Rhodopirellula baltica (strain DSM 10527 / NCIMB 13988 / SH1)</name>
    <dbReference type="NCBI Taxonomy" id="243090"/>
    <lineage>
        <taxon>Bacteria</taxon>
        <taxon>Pseudomonadati</taxon>
        <taxon>Planctomycetota</taxon>
        <taxon>Planctomycetia</taxon>
        <taxon>Pirellulales</taxon>
        <taxon>Pirellulaceae</taxon>
        <taxon>Rhodopirellula</taxon>
    </lineage>
</organism>
<feature type="compositionally biased region" description="Polar residues" evidence="1">
    <location>
        <begin position="99"/>
        <end position="111"/>
    </location>
</feature>
<name>Q7UHR3_RHOBA</name>
<dbReference type="Proteomes" id="UP000001025">
    <property type="component" value="Chromosome"/>
</dbReference>
<proteinExistence type="predicted"/>
<dbReference type="STRING" id="243090.RB13035"/>
<gene>
    <name evidence="2" type="ordered locus">RB13035</name>
</gene>
<dbReference type="PATRIC" id="fig|243090.15.peg.6308"/>
<dbReference type="HOGENOM" id="CLU_865662_0_0_0"/>
<feature type="region of interest" description="Disordered" evidence="1">
    <location>
        <begin position="94"/>
        <end position="149"/>
    </location>
</feature>
<dbReference type="OrthoDB" id="278759at2"/>
<keyword evidence="3" id="KW-1185">Reference proteome</keyword>
<protein>
    <submittedName>
        <fullName evidence="2">Uncharacterized protein</fullName>
    </submittedName>
</protein>
<feature type="region of interest" description="Disordered" evidence="1">
    <location>
        <begin position="1"/>
        <end position="70"/>
    </location>
</feature>
<dbReference type="InParanoid" id="Q7UHR3"/>
<evidence type="ECO:0000256" key="1">
    <source>
        <dbReference type="SAM" id="MobiDB-lite"/>
    </source>
</evidence>
<dbReference type="EnsemblBacteria" id="CAD77907">
    <property type="protein sequence ID" value="CAD77907"/>
    <property type="gene ID" value="RB13035"/>
</dbReference>
<dbReference type="KEGG" id="rba:RB13035"/>
<sequence>MMTQKPKPLQPRPPQNSCGSTSPSQKSCGSTSPSPWEGRPASGRGGLRAGLSAEPSPRFARPSQGEGDGRTAIQPLAWLHHFLTLQTKVLPSFSPRFAQPSQKPGGSTSPSPWEGRPASGRGGLRAGLSAEPSPRFDRPSQGEGGGRTAPQPLAWLHRFLALQTQVLSSFNLPLGRPSIASALTLSLLLLLAGCSTDDAPKTSNFEHDHVVSSHWPEDLADLSSKLRSRISANNDFSDEQLRHEIEDLVEWVGEVAADTNLSEADWIPLHESSQAVSANLKATNEPFSNDDLQQIESLCQLIDESISKIPDQLASLKATGS</sequence>
<dbReference type="EMBL" id="BX294156">
    <property type="protein sequence ID" value="CAD77907.1"/>
    <property type="molecule type" value="Genomic_DNA"/>
</dbReference>
<feature type="compositionally biased region" description="Polar residues" evidence="1">
    <location>
        <begin position="16"/>
        <end position="34"/>
    </location>
</feature>
<accession>Q7UHR3</accession>
<evidence type="ECO:0000313" key="3">
    <source>
        <dbReference type="Proteomes" id="UP000001025"/>
    </source>
</evidence>
<reference evidence="2 3" key="1">
    <citation type="journal article" date="2003" name="Proc. Natl. Acad. Sci. U.S.A.">
        <title>Complete genome sequence of the marine planctomycete Pirellula sp. strain 1.</title>
        <authorList>
            <person name="Gloeckner F.O."/>
            <person name="Kube M."/>
            <person name="Bauer M."/>
            <person name="Teeling H."/>
            <person name="Lombardot T."/>
            <person name="Ludwig W."/>
            <person name="Gade D."/>
            <person name="Beck A."/>
            <person name="Borzym K."/>
            <person name="Heitmann K."/>
            <person name="Rabus R."/>
            <person name="Schlesner H."/>
            <person name="Amann R."/>
            <person name="Reinhardt R."/>
        </authorList>
    </citation>
    <scope>NUCLEOTIDE SEQUENCE [LARGE SCALE GENOMIC DNA]</scope>
    <source>
        <strain evidence="3">DSM 10527 / NCIMB 13988 / SH1</strain>
    </source>
</reference>